<accession>A0A6C0IUL3</accession>
<dbReference type="SUPFAM" id="SSF53335">
    <property type="entry name" value="S-adenosyl-L-methionine-dependent methyltransferases"/>
    <property type="match status" value="1"/>
</dbReference>
<name>A0A6C0IUL3_9ZZZZ</name>
<protein>
    <recommendedName>
        <fullName evidence="2">Methyltransferase</fullName>
    </recommendedName>
</protein>
<dbReference type="Gene3D" id="3.40.50.150">
    <property type="entry name" value="Vaccinia Virus protein VP39"/>
    <property type="match status" value="1"/>
</dbReference>
<dbReference type="EMBL" id="MN740267">
    <property type="protein sequence ID" value="QHT96772.1"/>
    <property type="molecule type" value="Genomic_DNA"/>
</dbReference>
<evidence type="ECO:0008006" key="2">
    <source>
        <dbReference type="Google" id="ProtNLM"/>
    </source>
</evidence>
<evidence type="ECO:0000313" key="1">
    <source>
        <dbReference type="EMBL" id="QHT96772.1"/>
    </source>
</evidence>
<proteinExistence type="predicted"/>
<dbReference type="InterPro" id="IPR029063">
    <property type="entry name" value="SAM-dependent_MTases_sf"/>
</dbReference>
<dbReference type="Pfam" id="PF13578">
    <property type="entry name" value="Methyltransf_24"/>
    <property type="match status" value="1"/>
</dbReference>
<dbReference type="AlphaFoldDB" id="A0A6C0IUL3"/>
<sequence length="746" mass="84903">MRFCDCDAKLDIIPADGEYSFHCPRCEKTTIGTDEGTLISHSERTNISYDTMIAIVADDPTIQIIDIPCVYCKNKYMAVMIVGDAQVTGVCLKCNKRQDIVIPEDIDDPSILWNTKPSVVDYTTKTKKPTKKVTVVGSHDEMLTIIMEPDMLFRKWLEASRAQIIDSKYKKILSDDFMNNQNKYLDTGKFYDPNNGIVSEYLVGIDHISKYLWYQYRPPPQDVDVIPKLEHTYKLKITHPSTSKHKNTMTIFEDSLIRRYYGIRGKAVTIISLSDNIERIYYNGSDSDVITIKQITKNIGTQINKYIWKQMTKSHPDLIVIDMRDPKDTSRLIIDSFIPAYPIFITKDVIVLTLILFRQINGIDPLATKRKQIIQSIINRTSYVLGAMITTDSYSPVDITPDAKYHRSGISSLSDGIYTNGKVLPVYPQDTHFVSPCDHGWLTTGTKATLLTAIEIIKPTKILECGSWYGLSASFIKKYAPDAHLTCIDYFKNNANYDIDMDELSPSDKLFQQHLRLETFHRNIAIQISKNKKLDDKRYSGTDISVDDIGVTTIQMSILDGLELLSDHDFDMVYIDCEKKTKPLISLLKTIRKMCPGAIIVGDDYRYGSVKKAINLLMKGAFHGSAIVVNDESYIISPEKSMKISMVDIHTRKLQECVAPPKVTELIQLIDEKKYHVAIETISDPLHYILPDEIGTNVLNVISKKTKLTDDKWDKIMGDTDSWTQPVINPAKLTPFDYQTHHITFE</sequence>
<reference evidence="1" key="1">
    <citation type="journal article" date="2020" name="Nature">
        <title>Giant virus diversity and host interactions through global metagenomics.</title>
        <authorList>
            <person name="Schulz F."/>
            <person name="Roux S."/>
            <person name="Paez-Espino D."/>
            <person name="Jungbluth S."/>
            <person name="Walsh D.A."/>
            <person name="Denef V.J."/>
            <person name="McMahon K.D."/>
            <person name="Konstantinidis K.T."/>
            <person name="Eloe-Fadrosh E.A."/>
            <person name="Kyrpides N.C."/>
            <person name="Woyke T."/>
        </authorList>
    </citation>
    <scope>NUCLEOTIDE SEQUENCE</scope>
    <source>
        <strain evidence="1">GVMAG-M-3300024336-7</strain>
    </source>
</reference>
<organism evidence="1">
    <name type="scientific">viral metagenome</name>
    <dbReference type="NCBI Taxonomy" id="1070528"/>
    <lineage>
        <taxon>unclassified sequences</taxon>
        <taxon>metagenomes</taxon>
        <taxon>organismal metagenomes</taxon>
    </lineage>
</organism>